<keyword evidence="2" id="KW-1185">Reference proteome</keyword>
<evidence type="ECO:0000313" key="2">
    <source>
        <dbReference type="Proteomes" id="UP001558613"/>
    </source>
</evidence>
<protein>
    <submittedName>
        <fullName evidence="1">Uncharacterized protein</fullName>
    </submittedName>
</protein>
<dbReference type="Proteomes" id="UP001558613">
    <property type="component" value="Unassembled WGS sequence"/>
</dbReference>
<dbReference type="EMBL" id="JAYMGO010000007">
    <property type="protein sequence ID" value="KAL1271463.1"/>
    <property type="molecule type" value="Genomic_DNA"/>
</dbReference>
<evidence type="ECO:0000313" key="1">
    <source>
        <dbReference type="EMBL" id="KAL1271463.1"/>
    </source>
</evidence>
<comment type="caution">
    <text evidence="1">The sequence shown here is derived from an EMBL/GenBank/DDBJ whole genome shotgun (WGS) entry which is preliminary data.</text>
</comment>
<dbReference type="SUPFAM" id="SSF50729">
    <property type="entry name" value="PH domain-like"/>
    <property type="match status" value="1"/>
</dbReference>
<feature type="non-terminal residue" evidence="1">
    <location>
        <position position="138"/>
    </location>
</feature>
<proteinExistence type="predicted"/>
<sequence length="138" mass="16243">MFFFYSSSHVECHLRLNKLFVASAAGGWFHKSCREHKIKEDWETSEEVKEGRSWLDWVKGETEGLDASLYSLWKFPGSSEMASNFNDIVKQGYVRMRSRKLGIYRRCWLVFKKSSSKGPRRLEKYPDEKSAYIRACPK</sequence>
<organism evidence="1 2">
    <name type="scientific">Cirrhinus molitorella</name>
    <name type="common">mud carp</name>
    <dbReference type="NCBI Taxonomy" id="172907"/>
    <lineage>
        <taxon>Eukaryota</taxon>
        <taxon>Metazoa</taxon>
        <taxon>Chordata</taxon>
        <taxon>Craniata</taxon>
        <taxon>Vertebrata</taxon>
        <taxon>Euteleostomi</taxon>
        <taxon>Actinopterygii</taxon>
        <taxon>Neopterygii</taxon>
        <taxon>Teleostei</taxon>
        <taxon>Ostariophysi</taxon>
        <taxon>Cypriniformes</taxon>
        <taxon>Cyprinidae</taxon>
        <taxon>Labeoninae</taxon>
        <taxon>Labeonini</taxon>
        <taxon>Cirrhinus</taxon>
    </lineage>
</organism>
<dbReference type="Gene3D" id="2.30.29.30">
    <property type="entry name" value="Pleckstrin-homology domain (PH domain)/Phosphotyrosine-binding domain (PTB)"/>
    <property type="match status" value="1"/>
</dbReference>
<reference evidence="1 2" key="1">
    <citation type="submission" date="2023-09" db="EMBL/GenBank/DDBJ databases">
        <authorList>
            <person name="Wang M."/>
        </authorList>
    </citation>
    <scope>NUCLEOTIDE SEQUENCE [LARGE SCALE GENOMIC DNA]</scope>
    <source>
        <strain evidence="1">GT-2023</strain>
        <tissue evidence="1">Liver</tissue>
    </source>
</reference>
<name>A0ABR3N3R8_9TELE</name>
<accession>A0ABR3N3R8</accession>
<dbReference type="InterPro" id="IPR011993">
    <property type="entry name" value="PH-like_dom_sf"/>
</dbReference>
<gene>
    <name evidence="1" type="ORF">QQF64_030479</name>
</gene>